<dbReference type="RefSeq" id="WP_348264635.1">
    <property type="nucleotide sequence ID" value="NZ_CP121196.1"/>
</dbReference>
<evidence type="ECO:0000313" key="4">
    <source>
        <dbReference type="EMBL" id="XBH19418.1"/>
    </source>
</evidence>
<protein>
    <submittedName>
        <fullName evidence="4">Winged helix-turn-helix domain-containing protein</fullName>
    </submittedName>
</protein>
<dbReference type="InterPro" id="IPR051677">
    <property type="entry name" value="AfsR-DnrI-RedD_regulator"/>
</dbReference>
<proteinExistence type="predicted"/>
<dbReference type="InterPro" id="IPR001867">
    <property type="entry name" value="OmpR/PhoB-type_DNA-bd"/>
</dbReference>
<dbReference type="PROSITE" id="PS51755">
    <property type="entry name" value="OMPR_PHOB"/>
    <property type="match status" value="1"/>
</dbReference>
<dbReference type="AlphaFoldDB" id="A0AAU7DNP2"/>
<dbReference type="GO" id="GO:0003677">
    <property type="term" value="F:DNA binding"/>
    <property type="evidence" value="ECO:0007669"/>
    <property type="project" value="UniProtKB-UniRule"/>
</dbReference>
<feature type="domain" description="OmpR/PhoB-type" evidence="3">
    <location>
        <begin position="15"/>
        <end position="108"/>
    </location>
</feature>
<dbReference type="SUPFAM" id="SSF46894">
    <property type="entry name" value="C-terminal effector domain of the bipartite response regulators"/>
    <property type="match status" value="1"/>
</dbReference>
<dbReference type="InterPro" id="IPR011990">
    <property type="entry name" value="TPR-like_helical_dom_sf"/>
</dbReference>
<dbReference type="InterPro" id="IPR016032">
    <property type="entry name" value="Sig_transdc_resp-reg_C-effctor"/>
</dbReference>
<dbReference type="Pfam" id="PF00486">
    <property type="entry name" value="Trans_reg_C"/>
    <property type="match status" value="1"/>
</dbReference>
<accession>A0AAU7DNP2</accession>
<dbReference type="PANTHER" id="PTHR35807">
    <property type="entry name" value="TRANSCRIPTIONAL REGULATOR REDD-RELATED"/>
    <property type="match status" value="1"/>
</dbReference>
<name>A0AAU7DNP2_9BACT</name>
<keyword evidence="1 2" id="KW-0238">DNA-binding</keyword>
<dbReference type="Gene3D" id="1.25.40.10">
    <property type="entry name" value="Tetratricopeptide repeat domain"/>
    <property type="match status" value="1"/>
</dbReference>
<reference evidence="4" key="1">
    <citation type="submission" date="2023-03" db="EMBL/GenBank/DDBJ databases">
        <title>Edaphobacter sp.</title>
        <authorList>
            <person name="Huber K.J."/>
            <person name="Papendorf J."/>
            <person name="Pilke C."/>
            <person name="Bunk B."/>
            <person name="Sproeer C."/>
            <person name="Pester M."/>
        </authorList>
    </citation>
    <scope>NUCLEOTIDE SEQUENCE</scope>
    <source>
        <strain evidence="4">DSM 110680</strain>
    </source>
</reference>
<dbReference type="CDD" id="cd00383">
    <property type="entry name" value="trans_reg_C"/>
    <property type="match status" value="1"/>
</dbReference>
<dbReference type="Pfam" id="PF14559">
    <property type="entry name" value="TPR_19"/>
    <property type="match status" value="1"/>
</dbReference>
<dbReference type="SUPFAM" id="SSF48452">
    <property type="entry name" value="TPR-like"/>
    <property type="match status" value="1"/>
</dbReference>
<dbReference type="SMART" id="SM00862">
    <property type="entry name" value="Trans_reg_C"/>
    <property type="match status" value="1"/>
</dbReference>
<dbReference type="Gene3D" id="1.10.10.10">
    <property type="entry name" value="Winged helix-like DNA-binding domain superfamily/Winged helix DNA-binding domain"/>
    <property type="match status" value="1"/>
</dbReference>
<dbReference type="GO" id="GO:0000160">
    <property type="term" value="P:phosphorelay signal transduction system"/>
    <property type="evidence" value="ECO:0007669"/>
    <property type="project" value="InterPro"/>
</dbReference>
<dbReference type="GO" id="GO:0006355">
    <property type="term" value="P:regulation of DNA-templated transcription"/>
    <property type="evidence" value="ECO:0007669"/>
    <property type="project" value="InterPro"/>
</dbReference>
<gene>
    <name evidence="4" type="ORF">P8935_08880</name>
</gene>
<evidence type="ECO:0000256" key="1">
    <source>
        <dbReference type="ARBA" id="ARBA00023125"/>
    </source>
</evidence>
<dbReference type="InterPro" id="IPR036388">
    <property type="entry name" value="WH-like_DNA-bd_sf"/>
</dbReference>
<evidence type="ECO:0000259" key="3">
    <source>
        <dbReference type="PROSITE" id="PS51755"/>
    </source>
</evidence>
<dbReference type="EMBL" id="CP121196">
    <property type="protein sequence ID" value="XBH19418.1"/>
    <property type="molecule type" value="Genomic_DNA"/>
</dbReference>
<sequence length="593" mass="65390">MVQSRPASSFSALPGRAVTFGNLHLGADGTLTRGAEVIHLPPKELAALNVLLAHAGNIVTHRELKQALWGDVHVTDDSVTKCLSSLRELLAPDDYIQTVYKRGYRLSTDVHKSEVESLPPGPRLVIVPFAVEMNVPAHLGPSIAEETISLLTADRLSPVHLLARDSAFSLSARGITAQQVGEALQADLVLTGTLRALPSHFRLRAEMIQVADGTQIWVEDMLVPQARIAALESELANRLYVRLSTYDSFLSRRNTAGPGKLDDPQRRQAYELFLRGHHEWQTLQRHRMQDGIQHLLRAAELDPSLYASHIDLANARVVQMISGFVPPVEAAQQVRLAAEAIPAPMEGAEAVLPALGWVRFHVDHDLPGAIRAFSGSAHLPHETSITRHRSLFSLSRHRFVEAIELLTQALHADPYSPWVNARLAWAYHLSGEAAKSVAQAEHALDIFPNHESTNIYGAIILAFNGHADRAITVAENLARQVPYFDPATAVCGYALAQAGRADEARSILERLQWLSRERFVLSSFTAPICAALGDVEGAIAEMQTAAESRCPWFFQMLADPRLESLHRHPKFTAWQAMLERMETAAEKKSAQEH</sequence>
<organism evidence="4">
    <name type="scientific">Telmatobacter sp. DSM 110680</name>
    <dbReference type="NCBI Taxonomy" id="3036704"/>
    <lineage>
        <taxon>Bacteria</taxon>
        <taxon>Pseudomonadati</taxon>
        <taxon>Acidobacteriota</taxon>
        <taxon>Terriglobia</taxon>
        <taxon>Terriglobales</taxon>
        <taxon>Acidobacteriaceae</taxon>
        <taxon>Telmatobacter</taxon>
    </lineage>
</organism>
<feature type="DNA-binding region" description="OmpR/PhoB-type" evidence="2">
    <location>
        <begin position="15"/>
        <end position="108"/>
    </location>
</feature>
<evidence type="ECO:0000256" key="2">
    <source>
        <dbReference type="PROSITE-ProRule" id="PRU01091"/>
    </source>
</evidence>
<dbReference type="PANTHER" id="PTHR35807:SF1">
    <property type="entry name" value="TRANSCRIPTIONAL REGULATOR REDD"/>
    <property type="match status" value="1"/>
</dbReference>